<reference evidence="1 2" key="1">
    <citation type="journal article" date="2012" name="J. Bacteriol.">
        <title>Draft Genome Sequence of the Soil Bacterium Burkholderia terrae Strain BS001, Which Interacts with Fungal Surface Structures.</title>
        <authorList>
            <person name="Nazir R."/>
            <person name="Hansen M.A."/>
            <person name="Sorensen S."/>
            <person name="van Elsas J.D."/>
        </authorList>
    </citation>
    <scope>NUCLEOTIDE SEQUENCE [LARGE SCALE GENOMIC DNA]</scope>
    <source>
        <strain evidence="1 2">BS001</strain>
    </source>
</reference>
<dbReference type="Proteomes" id="UP000004980">
    <property type="component" value="Unassembled WGS sequence"/>
</dbReference>
<protein>
    <submittedName>
        <fullName evidence="1">Uncharacterized protein</fullName>
    </submittedName>
</protein>
<sequence length="76" mass="7945">MMLFYHCGAAVQPSVTRSGGLFVARVAILEQDGDATSLGDLGHFANRQSALAFAVRCGTAFADHQPLPKPPCEIGG</sequence>
<evidence type="ECO:0000313" key="2">
    <source>
        <dbReference type="Proteomes" id="UP000004980"/>
    </source>
</evidence>
<keyword evidence="2" id="KW-1185">Reference proteome</keyword>
<dbReference type="EMBL" id="AKAU01000011">
    <property type="protein sequence ID" value="EIN02881.1"/>
    <property type="molecule type" value="Genomic_DNA"/>
</dbReference>
<gene>
    <name evidence="1" type="ORF">WQE_00625</name>
</gene>
<comment type="caution">
    <text evidence="1">The sequence shown here is derived from an EMBL/GenBank/DDBJ whole genome shotgun (WGS) entry which is preliminary data.</text>
</comment>
<organism evidence="1 2">
    <name type="scientific">Paraburkholderia hospita</name>
    <dbReference type="NCBI Taxonomy" id="169430"/>
    <lineage>
        <taxon>Bacteria</taxon>
        <taxon>Pseudomonadati</taxon>
        <taxon>Pseudomonadota</taxon>
        <taxon>Betaproteobacteria</taxon>
        <taxon>Burkholderiales</taxon>
        <taxon>Burkholderiaceae</taxon>
        <taxon>Paraburkholderia</taxon>
    </lineage>
</organism>
<evidence type="ECO:0000313" key="1">
    <source>
        <dbReference type="EMBL" id="EIN02881.1"/>
    </source>
</evidence>
<proteinExistence type="predicted"/>
<name>A0ABN0FVV9_9BURK</name>
<accession>A0ABN0FVV9</accession>